<proteinExistence type="predicted"/>
<accession>A0ABW5MB40</accession>
<dbReference type="RefSeq" id="WP_381527746.1">
    <property type="nucleotide sequence ID" value="NZ_JBHULN010000025.1"/>
</dbReference>
<gene>
    <name evidence="1" type="ORF">ACFSUS_26685</name>
</gene>
<comment type="caution">
    <text evidence="1">The sequence shown here is derived from an EMBL/GenBank/DDBJ whole genome shotgun (WGS) entry which is preliminary data.</text>
</comment>
<keyword evidence="2" id="KW-1185">Reference proteome</keyword>
<evidence type="ECO:0008006" key="3">
    <source>
        <dbReference type="Google" id="ProtNLM"/>
    </source>
</evidence>
<dbReference type="Proteomes" id="UP001597469">
    <property type="component" value="Unassembled WGS sequence"/>
</dbReference>
<dbReference type="EMBL" id="JBHULN010000025">
    <property type="protein sequence ID" value="MFD2574250.1"/>
    <property type="molecule type" value="Genomic_DNA"/>
</dbReference>
<protein>
    <recommendedName>
        <fullName evidence="3">Jacalin-type lectin domain-containing protein</fullName>
    </recommendedName>
</protein>
<sequence length="134" mass="14361">MAYPVIDQKTESHSYVVEKVTTTLTLVETAPGQFGILYEAKYSGVKDGHVSGGPLSVSGNGEYVVNKNPEITVTISNYSNTGSNISMQIKIYVNAYGGHTIFNQALGGSFGGDPVKAIFDNMTELYEKNALKTA</sequence>
<organism evidence="1 2">
    <name type="scientific">Spirosoma soli</name>
    <dbReference type="NCBI Taxonomy" id="1770529"/>
    <lineage>
        <taxon>Bacteria</taxon>
        <taxon>Pseudomonadati</taxon>
        <taxon>Bacteroidota</taxon>
        <taxon>Cytophagia</taxon>
        <taxon>Cytophagales</taxon>
        <taxon>Cytophagaceae</taxon>
        <taxon>Spirosoma</taxon>
    </lineage>
</organism>
<evidence type="ECO:0000313" key="2">
    <source>
        <dbReference type="Proteomes" id="UP001597469"/>
    </source>
</evidence>
<reference evidence="2" key="1">
    <citation type="journal article" date="2019" name="Int. J. Syst. Evol. Microbiol.">
        <title>The Global Catalogue of Microorganisms (GCM) 10K type strain sequencing project: providing services to taxonomists for standard genome sequencing and annotation.</title>
        <authorList>
            <consortium name="The Broad Institute Genomics Platform"/>
            <consortium name="The Broad Institute Genome Sequencing Center for Infectious Disease"/>
            <person name="Wu L."/>
            <person name="Ma J."/>
        </authorList>
    </citation>
    <scope>NUCLEOTIDE SEQUENCE [LARGE SCALE GENOMIC DNA]</scope>
    <source>
        <strain evidence="2">KCTC 42805</strain>
    </source>
</reference>
<evidence type="ECO:0000313" key="1">
    <source>
        <dbReference type="EMBL" id="MFD2574250.1"/>
    </source>
</evidence>
<name>A0ABW5MB40_9BACT</name>